<dbReference type="EMBL" id="JAGIOO010000001">
    <property type="protein sequence ID" value="MBP2472845.1"/>
    <property type="molecule type" value="Genomic_DNA"/>
</dbReference>
<protein>
    <submittedName>
        <fullName evidence="2">MGT family glycosyltransferase</fullName>
    </submittedName>
</protein>
<dbReference type="RefSeq" id="WP_249044665.1">
    <property type="nucleotide sequence ID" value="NZ_JAGIOO010000001.1"/>
</dbReference>
<comment type="caution">
    <text evidence="2">The sequence shown here is derived from an EMBL/GenBank/DDBJ whole genome shotgun (WGS) entry which is preliminary data.</text>
</comment>
<evidence type="ECO:0000313" key="3">
    <source>
        <dbReference type="Proteomes" id="UP001519363"/>
    </source>
</evidence>
<dbReference type="CDD" id="cd03784">
    <property type="entry name" value="GT1_Gtf-like"/>
    <property type="match status" value="1"/>
</dbReference>
<proteinExistence type="predicted"/>
<dbReference type="Pfam" id="PF06722">
    <property type="entry name" value="EryCIII-like_C"/>
    <property type="match status" value="1"/>
</dbReference>
<organism evidence="2 3">
    <name type="scientific">Crossiella equi</name>
    <dbReference type="NCBI Taxonomy" id="130796"/>
    <lineage>
        <taxon>Bacteria</taxon>
        <taxon>Bacillati</taxon>
        <taxon>Actinomycetota</taxon>
        <taxon>Actinomycetes</taxon>
        <taxon>Pseudonocardiales</taxon>
        <taxon>Pseudonocardiaceae</taxon>
        <taxon>Crossiella</taxon>
    </lineage>
</organism>
<feature type="domain" description="Erythromycin biosynthesis protein CIII-like C-terminal" evidence="1">
    <location>
        <begin position="260"/>
        <end position="379"/>
    </location>
</feature>
<dbReference type="Proteomes" id="UP001519363">
    <property type="component" value="Unassembled WGS sequence"/>
</dbReference>
<accession>A0ABS5A8C6</accession>
<sequence>MRVLFVVPPLHGHVNPTVSLAASLRASGHEVAWAGHGEFLAHVLGGDAEVFDCATPALIEDRPADLRGPGAFKFLWETFLIPLAQAMLPDVEAAVEAFKPDLLVADQQAMAGPLVALRLGLPWVTSATTSAEFTDPFRGMPKVIEWQRQTMADLRARAGVTAEVDLRYSPHLVLAFTSRELVGELDGSFDEVAFVGPATLDRPEDTPFPWERLDARAAVLVSLGTANAEAGQRFIAEAATGLGTLADEVLGIVVDPLGVVTDPPPNVVVVPRVPQLKLLPRLSAVVCHGGHNTVCETLAHGLPLVVAPIRDDQPVIAQQVADAGAGVRLRFTRATASHIATAVSTVLDEPDYREAARRIAGSFAAAGGPDAVVRRLEALSAQVAPAAKGRISE</sequence>
<dbReference type="PANTHER" id="PTHR48050:SF13">
    <property type="entry name" value="STEROL 3-BETA-GLUCOSYLTRANSFERASE UGT80A2"/>
    <property type="match status" value="1"/>
</dbReference>
<dbReference type="InterPro" id="IPR010610">
    <property type="entry name" value="EryCIII-like_C"/>
</dbReference>
<dbReference type="InterPro" id="IPR002213">
    <property type="entry name" value="UDP_glucos_trans"/>
</dbReference>
<name>A0ABS5A8C6_9PSEU</name>
<dbReference type="InterPro" id="IPR050426">
    <property type="entry name" value="Glycosyltransferase_28"/>
</dbReference>
<keyword evidence="3" id="KW-1185">Reference proteome</keyword>
<dbReference type="Gene3D" id="3.40.50.2000">
    <property type="entry name" value="Glycogen Phosphorylase B"/>
    <property type="match status" value="2"/>
</dbReference>
<evidence type="ECO:0000313" key="2">
    <source>
        <dbReference type="EMBL" id="MBP2472845.1"/>
    </source>
</evidence>
<dbReference type="InterPro" id="IPR022357">
    <property type="entry name" value="MIP_CS"/>
</dbReference>
<dbReference type="SUPFAM" id="SSF53756">
    <property type="entry name" value="UDP-Glycosyltransferase/glycogen phosphorylase"/>
    <property type="match status" value="1"/>
</dbReference>
<reference evidence="2 3" key="1">
    <citation type="submission" date="2021-03" db="EMBL/GenBank/DDBJ databases">
        <title>Sequencing the genomes of 1000 actinobacteria strains.</title>
        <authorList>
            <person name="Klenk H.-P."/>
        </authorList>
    </citation>
    <scope>NUCLEOTIDE SEQUENCE [LARGE SCALE GENOMIC DNA]</scope>
    <source>
        <strain evidence="2 3">DSM 44580</strain>
    </source>
</reference>
<dbReference type="PANTHER" id="PTHR48050">
    <property type="entry name" value="STEROL 3-BETA-GLUCOSYLTRANSFERASE"/>
    <property type="match status" value="1"/>
</dbReference>
<dbReference type="PROSITE" id="PS00221">
    <property type="entry name" value="MIP"/>
    <property type="match status" value="1"/>
</dbReference>
<gene>
    <name evidence="2" type="ORF">JOF53_001717</name>
</gene>
<evidence type="ECO:0000259" key="1">
    <source>
        <dbReference type="Pfam" id="PF06722"/>
    </source>
</evidence>